<gene>
    <name evidence="2" type="ORF">SAMN06265338_10789</name>
</gene>
<proteinExistence type="predicted"/>
<dbReference type="Pfam" id="PF13770">
    <property type="entry name" value="DUF4169"/>
    <property type="match status" value="1"/>
</dbReference>
<reference evidence="3" key="1">
    <citation type="submission" date="2017-06" db="EMBL/GenBank/DDBJ databases">
        <authorList>
            <person name="Varghese N."/>
            <person name="Submissions S."/>
        </authorList>
    </citation>
    <scope>NUCLEOTIDE SEQUENCE [LARGE SCALE GENOMIC DNA]</scope>
    <source>
        <strain evidence="3">DSM 137</strain>
    </source>
</reference>
<dbReference type="Proteomes" id="UP000198418">
    <property type="component" value="Unassembled WGS sequence"/>
</dbReference>
<evidence type="ECO:0000313" key="3">
    <source>
        <dbReference type="Proteomes" id="UP000198418"/>
    </source>
</evidence>
<evidence type="ECO:0000256" key="1">
    <source>
        <dbReference type="SAM" id="MobiDB-lite"/>
    </source>
</evidence>
<evidence type="ECO:0000313" key="2">
    <source>
        <dbReference type="EMBL" id="SNB76047.1"/>
    </source>
</evidence>
<dbReference type="EMBL" id="FYDG01000007">
    <property type="protein sequence ID" value="SNB76047.1"/>
    <property type="molecule type" value="Genomic_DNA"/>
</dbReference>
<dbReference type="OrthoDB" id="7173889at2"/>
<dbReference type="RefSeq" id="WP_088521325.1">
    <property type="nucleotide sequence ID" value="NZ_FYDG01000007.1"/>
</dbReference>
<keyword evidence="3" id="KW-1185">Reference proteome</keyword>
<name>A0A212RTN2_RHOAC</name>
<protein>
    <recommendedName>
        <fullName evidence="4">DUF4169 family protein</fullName>
    </recommendedName>
</protein>
<dbReference type="InterPro" id="IPR025227">
    <property type="entry name" value="DUF4169"/>
</dbReference>
<sequence length="66" mass="7632">MGEVVNLRLARKRRERDERESEADSNRIKHGLSKAEKTLASARRDQDVRKLDGHRLEADSTPPENH</sequence>
<evidence type="ECO:0008006" key="4">
    <source>
        <dbReference type="Google" id="ProtNLM"/>
    </source>
</evidence>
<feature type="compositionally biased region" description="Basic and acidic residues" evidence="1">
    <location>
        <begin position="15"/>
        <end position="58"/>
    </location>
</feature>
<accession>A0A212RTN2</accession>
<organism evidence="2 3">
    <name type="scientific">Rhodoblastus acidophilus</name>
    <name type="common">Rhodopseudomonas acidophila</name>
    <dbReference type="NCBI Taxonomy" id="1074"/>
    <lineage>
        <taxon>Bacteria</taxon>
        <taxon>Pseudomonadati</taxon>
        <taxon>Pseudomonadota</taxon>
        <taxon>Alphaproteobacteria</taxon>
        <taxon>Hyphomicrobiales</taxon>
        <taxon>Rhodoblastaceae</taxon>
        <taxon>Rhodoblastus</taxon>
    </lineage>
</organism>
<feature type="region of interest" description="Disordered" evidence="1">
    <location>
        <begin position="1"/>
        <end position="66"/>
    </location>
</feature>
<dbReference type="AlphaFoldDB" id="A0A212RTN2"/>